<gene>
    <name evidence="2" type="ORF">FLP30_12110</name>
</gene>
<dbReference type="CDD" id="cd16279">
    <property type="entry name" value="metallo-hydrolase-like_MBL-fold"/>
    <property type="match status" value="1"/>
</dbReference>
<accession>A0A5C1YTH4</accession>
<dbReference type="GO" id="GO:0016787">
    <property type="term" value="F:hydrolase activity"/>
    <property type="evidence" value="ECO:0007669"/>
    <property type="project" value="UniProtKB-KW"/>
</dbReference>
<dbReference type="PANTHER" id="PTHR42663">
    <property type="entry name" value="HYDROLASE C777.06C-RELATED-RELATED"/>
    <property type="match status" value="1"/>
</dbReference>
<dbReference type="AlphaFoldDB" id="A0A5C1YTH4"/>
<dbReference type="RefSeq" id="WP_149280028.1">
    <property type="nucleotide sequence ID" value="NZ_CP043506.1"/>
</dbReference>
<dbReference type="EMBL" id="CP043506">
    <property type="protein sequence ID" value="QEO18367.1"/>
    <property type="molecule type" value="Genomic_DNA"/>
</dbReference>
<dbReference type="InterPro" id="IPR001279">
    <property type="entry name" value="Metallo-B-lactamas"/>
</dbReference>
<dbReference type="Gene3D" id="3.60.15.10">
    <property type="entry name" value="Ribonuclease Z/Hydroxyacylglutathione hydrolase-like"/>
    <property type="match status" value="1"/>
</dbReference>
<dbReference type="InterPro" id="IPR036866">
    <property type="entry name" value="RibonucZ/Hydroxyglut_hydro"/>
</dbReference>
<evidence type="ECO:0000313" key="2">
    <source>
        <dbReference type="EMBL" id="QEO18367.1"/>
    </source>
</evidence>
<evidence type="ECO:0000259" key="1">
    <source>
        <dbReference type="SMART" id="SM00849"/>
    </source>
</evidence>
<dbReference type="PANTHER" id="PTHR42663:SF6">
    <property type="entry name" value="HYDROLASE C777.06C-RELATED"/>
    <property type="match status" value="1"/>
</dbReference>
<dbReference type="KEGG" id="acek:FLP30_12110"/>
<proteinExistence type="predicted"/>
<dbReference type="SMART" id="SM00849">
    <property type="entry name" value="Lactamase_B"/>
    <property type="match status" value="1"/>
</dbReference>
<dbReference type="SUPFAM" id="SSF56281">
    <property type="entry name" value="Metallo-hydrolase/oxidoreductase"/>
    <property type="match status" value="1"/>
</dbReference>
<dbReference type="OrthoDB" id="9781189at2"/>
<dbReference type="Pfam" id="PF12706">
    <property type="entry name" value="Lactamase_B_2"/>
    <property type="match status" value="1"/>
</dbReference>
<sequence>MKITVLGCGGSAGVPMLGGADGRGQWGLCDPAEKRNIRSRASIIFQMDNGHSILVDTTPDLRSQLLANGVSAFQSIIYTHAHADHIGGIDDVRGINRLIGQPIQAYGAHDVLAEIQQRFAYVFKPWTPPEFFRAVLEAVPVSMGQQVSIGGYPFHLFEQEHGRILSTGIRCGAFAYSTDVVAFSDSSMALLQGVDTWMVDCFQRAPHSAHAWLEKVLEWREYIRPRRMILTHMGADMDWRWLQENLPQGVEAAYDGMVLEIPEPAQPSA</sequence>
<keyword evidence="2" id="KW-0378">Hydrolase</keyword>
<feature type="domain" description="Metallo-beta-lactamase" evidence="1">
    <location>
        <begin position="39"/>
        <end position="232"/>
    </location>
</feature>
<protein>
    <submittedName>
        <fullName evidence="2">MBL fold metallo-hydrolase</fullName>
    </submittedName>
</protein>
<organism evidence="2 3">
    <name type="scientific">Acetobacter vaccinii</name>
    <dbReference type="NCBI Taxonomy" id="2592655"/>
    <lineage>
        <taxon>Bacteria</taxon>
        <taxon>Pseudomonadati</taxon>
        <taxon>Pseudomonadota</taxon>
        <taxon>Alphaproteobacteria</taxon>
        <taxon>Acetobacterales</taxon>
        <taxon>Acetobacteraceae</taxon>
        <taxon>Acetobacter</taxon>
    </lineage>
</organism>
<keyword evidence="3" id="KW-1185">Reference proteome</keyword>
<name>A0A5C1YTH4_9PROT</name>
<dbReference type="Proteomes" id="UP000324536">
    <property type="component" value="Chromosome"/>
</dbReference>
<evidence type="ECO:0000313" key="3">
    <source>
        <dbReference type="Proteomes" id="UP000324536"/>
    </source>
</evidence>
<reference evidence="2 3" key="1">
    <citation type="submission" date="2019-09" db="EMBL/GenBank/DDBJ databases">
        <title>Genome sequencing of strain KACC 21233.</title>
        <authorList>
            <person name="Heo J."/>
            <person name="Kim S.-J."/>
            <person name="Kim J.-S."/>
            <person name="Hong S.-B."/>
            <person name="Kwon S.-W."/>
        </authorList>
    </citation>
    <scope>NUCLEOTIDE SEQUENCE [LARGE SCALE GENOMIC DNA]</scope>
    <source>
        <strain evidence="2 3">KACC 21233</strain>
    </source>
</reference>